<evidence type="ECO:0000256" key="15">
    <source>
        <dbReference type="ARBA" id="ARBA00066458"/>
    </source>
</evidence>
<feature type="domain" description="Cytochrome b5 heme-binding" evidence="18">
    <location>
        <begin position="87"/>
        <end position="164"/>
    </location>
</feature>
<feature type="region of interest" description="Disordered" evidence="17">
    <location>
        <begin position="368"/>
        <end position="393"/>
    </location>
</feature>
<comment type="subunit">
    <text evidence="4">Homotetramer.</text>
</comment>
<keyword evidence="10" id="KW-0408">Iron</keyword>
<dbReference type="CDD" id="cd02922">
    <property type="entry name" value="FCB2_FMN"/>
    <property type="match status" value="1"/>
</dbReference>
<feature type="compositionally biased region" description="Basic and acidic residues" evidence="17">
    <location>
        <begin position="368"/>
        <end position="377"/>
    </location>
</feature>
<dbReference type="Gene3D" id="3.20.20.70">
    <property type="entry name" value="Aldolase class I"/>
    <property type="match status" value="2"/>
</dbReference>
<dbReference type="PANTHER" id="PTHR10578">
    <property type="entry name" value="S -2-HYDROXY-ACID OXIDASE-RELATED"/>
    <property type="match status" value="1"/>
</dbReference>
<comment type="similarity">
    <text evidence="14">In the N-terminal section; belongs to the cytochrome b5 family.</text>
</comment>
<dbReference type="GO" id="GO:0004460">
    <property type="term" value="F:L-lactate dehydrogenase (cytochrome) activity"/>
    <property type="evidence" value="ECO:0007669"/>
    <property type="project" value="UniProtKB-EC"/>
</dbReference>
<keyword evidence="8" id="KW-0479">Metal-binding</keyword>
<comment type="caution">
    <text evidence="20">The sequence shown here is derived from an EMBL/GenBank/DDBJ whole genome shotgun (WGS) entry which is preliminary data.</text>
</comment>
<dbReference type="SMART" id="SM01117">
    <property type="entry name" value="Cyt-b5"/>
    <property type="match status" value="1"/>
</dbReference>
<evidence type="ECO:0000256" key="1">
    <source>
        <dbReference type="ARBA" id="ARBA00001917"/>
    </source>
</evidence>
<dbReference type="AlphaFoldDB" id="A0A395J4P1"/>
<dbReference type="InterPro" id="IPR036400">
    <property type="entry name" value="Cyt_B5-like_heme/steroid_sf"/>
</dbReference>
<dbReference type="InterPro" id="IPR037458">
    <property type="entry name" value="L-MDH/L-LDH_FMN-bd"/>
</dbReference>
<dbReference type="EMBL" id="QKRW01000003">
    <property type="protein sequence ID" value="RAL67437.1"/>
    <property type="molecule type" value="Genomic_DNA"/>
</dbReference>
<evidence type="ECO:0000256" key="14">
    <source>
        <dbReference type="ARBA" id="ARBA00061589"/>
    </source>
</evidence>
<keyword evidence="11" id="KW-0496">Mitochondrion</keyword>
<dbReference type="InterPro" id="IPR001199">
    <property type="entry name" value="Cyt_B5-like_heme/steroid-bd"/>
</dbReference>
<dbReference type="SUPFAM" id="SSF55856">
    <property type="entry name" value="Cytochrome b5-like heme/steroid binding domain"/>
    <property type="match status" value="1"/>
</dbReference>
<evidence type="ECO:0000313" key="21">
    <source>
        <dbReference type="Proteomes" id="UP000249056"/>
    </source>
</evidence>
<evidence type="ECO:0000259" key="19">
    <source>
        <dbReference type="PROSITE" id="PS51349"/>
    </source>
</evidence>
<keyword evidence="9" id="KW-0560">Oxidoreductase</keyword>
<dbReference type="PANTHER" id="PTHR10578:SF104">
    <property type="entry name" value="CYTOCHROME B2, MITOCHONDRIAL-RELATED"/>
    <property type="match status" value="1"/>
</dbReference>
<evidence type="ECO:0000256" key="7">
    <source>
        <dbReference type="ARBA" id="ARBA00022643"/>
    </source>
</evidence>
<accession>A0A395J4P1</accession>
<keyword evidence="7" id="KW-0288">FMN</keyword>
<keyword evidence="5" id="KW-0349">Heme</keyword>
<comment type="cofactor">
    <cofactor evidence="1">
        <name>FMN</name>
        <dbReference type="ChEBI" id="CHEBI:58210"/>
    </cofactor>
</comment>
<dbReference type="Proteomes" id="UP000249056">
    <property type="component" value="Unassembled WGS sequence"/>
</dbReference>
<comment type="cofactor">
    <cofactor evidence="2">
        <name>heme b</name>
        <dbReference type="ChEBI" id="CHEBI:60344"/>
    </cofactor>
</comment>
<evidence type="ECO:0000256" key="5">
    <source>
        <dbReference type="ARBA" id="ARBA00022617"/>
    </source>
</evidence>
<evidence type="ECO:0000256" key="16">
    <source>
        <dbReference type="ARBA" id="ARBA00068515"/>
    </source>
</evidence>
<dbReference type="InterPro" id="IPR037396">
    <property type="entry name" value="FMN_HAD"/>
</dbReference>
<dbReference type="EC" id="1.1.2.3" evidence="15"/>
<evidence type="ECO:0000256" key="12">
    <source>
        <dbReference type="ARBA" id="ARBA00052399"/>
    </source>
</evidence>
<name>A0A395J4P1_9HELO</name>
<feature type="domain" description="FMN hydroxy acid dehydrogenase" evidence="19">
    <location>
        <begin position="189"/>
        <end position="559"/>
    </location>
</feature>
<proteinExistence type="inferred from homology"/>
<sequence>MKLEQFGLIMFGMAMSRLKAVELGVHGIVVSNQAGRQVDGACVSLDALEKIVDAVGDKTYIMFDSRIRRAADVFKALAIGAKLVFVGRLISVQEISQHNLLSDLWIVVDNTVYDLTEFAPGHPGGSGIILKYAGRDASKAYSEIHASSLISSSLPGSKIIGTIDLSSITDEWVKPPPEVSKALTPGSKPSLDNFINTYDFVSAAESLLTPKTWAFYSSAATDLITKGRNTSTYADIGLRPRILRNVKDVNTRTTMLGNKLNVPLFCSPAAMAKLVHPQGERELARGLRSAGLAMTVSTNASFPISEIFEAISEGHSQTSDAGKELPIFFQLYVDKEREKSEKLLRNVELLGVKAIFVTVDAPVPGKREADERVKADESLSTPMSGAKAKNDKKGGSLGRIMGGYIDATLSWADIAWLRKCTKLPILLKGIQTSLDAKIALAHGIDGILISNHGGRSLDTSPASILVLLELQKNSPEVFDGMEVFIDGGIMRGTDIFKALCLGAKAVGIGRGFLFALGWGQEGVEKYVEILKDELETTMRMMGVTDISQIHPGMLNTRAVDHLIPDGEEDHPYAKWRPKARI</sequence>
<evidence type="ECO:0000256" key="4">
    <source>
        <dbReference type="ARBA" id="ARBA00011881"/>
    </source>
</evidence>
<keyword evidence="21" id="KW-1185">Reference proteome</keyword>
<evidence type="ECO:0000256" key="17">
    <source>
        <dbReference type="SAM" id="MobiDB-lite"/>
    </source>
</evidence>
<dbReference type="PROSITE" id="PS50255">
    <property type="entry name" value="CYTOCHROME_B5_2"/>
    <property type="match status" value="1"/>
</dbReference>
<dbReference type="GO" id="GO:0005758">
    <property type="term" value="C:mitochondrial intermembrane space"/>
    <property type="evidence" value="ECO:0007669"/>
    <property type="project" value="UniProtKB-SubCell"/>
</dbReference>
<protein>
    <recommendedName>
        <fullName evidence="16">L-lactate dehydrogenase (cytochrome)</fullName>
        <ecNumber evidence="15">1.1.2.3</ecNumber>
    </recommendedName>
</protein>
<evidence type="ECO:0000256" key="9">
    <source>
        <dbReference type="ARBA" id="ARBA00023002"/>
    </source>
</evidence>
<dbReference type="OrthoDB" id="1925334at2759"/>
<evidence type="ECO:0000259" key="18">
    <source>
        <dbReference type="PROSITE" id="PS50255"/>
    </source>
</evidence>
<dbReference type="Pfam" id="PF01070">
    <property type="entry name" value="FMN_dh"/>
    <property type="match status" value="2"/>
</dbReference>
<organism evidence="20 21">
    <name type="scientific">Monilinia fructigena</name>
    <dbReference type="NCBI Taxonomy" id="38457"/>
    <lineage>
        <taxon>Eukaryota</taxon>
        <taxon>Fungi</taxon>
        <taxon>Dikarya</taxon>
        <taxon>Ascomycota</taxon>
        <taxon>Pezizomycotina</taxon>
        <taxon>Leotiomycetes</taxon>
        <taxon>Helotiales</taxon>
        <taxon>Sclerotiniaceae</taxon>
        <taxon>Monilinia</taxon>
    </lineage>
</organism>
<dbReference type="SUPFAM" id="SSF51395">
    <property type="entry name" value="FMN-linked oxidoreductases"/>
    <property type="match status" value="2"/>
</dbReference>
<evidence type="ECO:0000313" key="20">
    <source>
        <dbReference type="EMBL" id="RAL67437.1"/>
    </source>
</evidence>
<dbReference type="FunFam" id="3.20.20.70:FF:000062">
    <property type="entry name" value="Cytochrome b2, mitochondrial, putative"/>
    <property type="match status" value="1"/>
</dbReference>
<evidence type="ECO:0000256" key="3">
    <source>
        <dbReference type="ARBA" id="ARBA00004569"/>
    </source>
</evidence>
<evidence type="ECO:0000256" key="6">
    <source>
        <dbReference type="ARBA" id="ARBA00022630"/>
    </source>
</evidence>
<dbReference type="PROSITE" id="PS51349">
    <property type="entry name" value="FMN_HYDROXY_ACID_DH_2"/>
    <property type="match status" value="2"/>
</dbReference>
<dbReference type="GO" id="GO:0046872">
    <property type="term" value="F:metal ion binding"/>
    <property type="evidence" value="ECO:0007669"/>
    <property type="project" value="UniProtKB-KW"/>
</dbReference>
<evidence type="ECO:0000256" key="8">
    <source>
        <dbReference type="ARBA" id="ARBA00022723"/>
    </source>
</evidence>
<comment type="catalytic activity">
    <reaction evidence="12">
        <text>(S)-lactate + 2 Fe(III)-[cytochrome c] = 2 Fe(II)-[cytochrome c] + pyruvate + 2 H(+)</text>
        <dbReference type="Rhea" id="RHEA:19909"/>
        <dbReference type="Rhea" id="RHEA-COMP:10350"/>
        <dbReference type="Rhea" id="RHEA-COMP:14399"/>
        <dbReference type="ChEBI" id="CHEBI:15361"/>
        <dbReference type="ChEBI" id="CHEBI:15378"/>
        <dbReference type="ChEBI" id="CHEBI:16651"/>
        <dbReference type="ChEBI" id="CHEBI:29033"/>
        <dbReference type="ChEBI" id="CHEBI:29034"/>
        <dbReference type="EC" id="1.1.2.3"/>
    </reaction>
    <physiologicalReaction direction="left-to-right" evidence="12">
        <dbReference type="Rhea" id="RHEA:19910"/>
    </physiologicalReaction>
</comment>
<dbReference type="Pfam" id="PF00173">
    <property type="entry name" value="Cyt-b5"/>
    <property type="match status" value="1"/>
</dbReference>
<dbReference type="InterPro" id="IPR000262">
    <property type="entry name" value="FMN-dep_DH"/>
</dbReference>
<dbReference type="Gene3D" id="3.10.120.10">
    <property type="entry name" value="Cytochrome b5-like heme/steroid binding domain"/>
    <property type="match status" value="1"/>
</dbReference>
<comment type="subcellular location">
    <subcellularLocation>
        <location evidence="3">Mitochondrion intermembrane space</location>
    </subcellularLocation>
</comment>
<evidence type="ECO:0000256" key="10">
    <source>
        <dbReference type="ARBA" id="ARBA00023004"/>
    </source>
</evidence>
<feature type="domain" description="FMN hydroxy acid dehydrogenase" evidence="19">
    <location>
        <begin position="1"/>
        <end position="88"/>
    </location>
</feature>
<evidence type="ECO:0000256" key="11">
    <source>
        <dbReference type="ARBA" id="ARBA00023128"/>
    </source>
</evidence>
<dbReference type="InterPro" id="IPR013785">
    <property type="entry name" value="Aldolase_TIM"/>
</dbReference>
<evidence type="ECO:0000256" key="2">
    <source>
        <dbReference type="ARBA" id="ARBA00001970"/>
    </source>
</evidence>
<reference evidence="20 21" key="1">
    <citation type="submission" date="2018-06" db="EMBL/GenBank/DDBJ databases">
        <title>Genome Sequence of the Brown Rot Fungal Pathogen Monilinia fructigena.</title>
        <authorList>
            <person name="Landi L."/>
            <person name="De Miccolis Angelini R.M."/>
            <person name="Pollastro S."/>
            <person name="Abate D."/>
            <person name="Faretra F."/>
            <person name="Romanazzi G."/>
        </authorList>
    </citation>
    <scope>NUCLEOTIDE SEQUENCE [LARGE SCALE GENOMIC DNA]</scope>
    <source>
        <strain evidence="20 21">Mfrg269</strain>
    </source>
</reference>
<comment type="similarity">
    <text evidence="13">In the C-terminal section; belongs to the FMN-dependent alpha-hydroxy acid dehydrogenase family.</text>
</comment>
<keyword evidence="6" id="KW-0285">Flavoprotein</keyword>
<gene>
    <name evidence="20" type="ORF">DID88_008192</name>
</gene>
<evidence type="ECO:0000256" key="13">
    <source>
        <dbReference type="ARBA" id="ARBA00061137"/>
    </source>
</evidence>